<evidence type="ECO:0000256" key="14">
    <source>
        <dbReference type="ARBA" id="ARBA00022989"/>
    </source>
</evidence>
<evidence type="ECO:0000256" key="1">
    <source>
        <dbReference type="ARBA" id="ARBA00000098"/>
    </source>
</evidence>
<dbReference type="FunFam" id="2.60.40.1730:FF:000012">
    <property type="entry name" value="Aminopeptidase N"/>
    <property type="match status" value="1"/>
</dbReference>
<dbReference type="GO" id="GO:0030154">
    <property type="term" value="P:cell differentiation"/>
    <property type="evidence" value="ECO:0007669"/>
    <property type="project" value="UniProtKB-KW"/>
</dbReference>
<feature type="site" description="Transition state stabilizer" evidence="21">
    <location>
        <position position="463"/>
    </location>
</feature>
<keyword evidence="9 20" id="KW-0479">Metal-binding</keyword>
<evidence type="ECO:0000256" key="21">
    <source>
        <dbReference type="PIRSR" id="PIRSR634016-4"/>
    </source>
</evidence>
<accession>A0A6J2UKA6</accession>
<feature type="domain" description="Aminopeptidase N-like N-terminal" evidence="25">
    <location>
        <begin position="70"/>
        <end position="267"/>
    </location>
</feature>
<dbReference type="Pfam" id="PF17900">
    <property type="entry name" value="Peptidase_M1_N"/>
    <property type="match status" value="1"/>
</dbReference>
<keyword evidence="8 22" id="KW-0812">Transmembrane</keyword>
<evidence type="ECO:0000313" key="27">
    <source>
        <dbReference type="RefSeq" id="XP_030620469.1"/>
    </source>
</evidence>
<dbReference type="GO" id="GO:0042277">
    <property type="term" value="F:peptide binding"/>
    <property type="evidence" value="ECO:0007669"/>
    <property type="project" value="TreeGrafter"/>
</dbReference>
<evidence type="ECO:0000256" key="5">
    <source>
        <dbReference type="ARBA" id="ARBA00022641"/>
    </source>
</evidence>
<evidence type="ECO:0000256" key="12">
    <source>
        <dbReference type="ARBA" id="ARBA00022833"/>
    </source>
</evidence>
<evidence type="ECO:0000259" key="23">
    <source>
        <dbReference type="Pfam" id="PF01433"/>
    </source>
</evidence>
<dbReference type="GO" id="GO:0005886">
    <property type="term" value="C:plasma membrane"/>
    <property type="evidence" value="ECO:0007669"/>
    <property type="project" value="TreeGrafter"/>
</dbReference>
<dbReference type="GeneID" id="115804269"/>
<dbReference type="InterPro" id="IPR050344">
    <property type="entry name" value="Peptidase_M1_aminopeptidases"/>
</dbReference>
<dbReference type="CDD" id="cd09601">
    <property type="entry name" value="M1_APN-Q_like"/>
    <property type="match status" value="1"/>
</dbReference>
<evidence type="ECO:0000256" key="22">
    <source>
        <dbReference type="RuleBase" id="RU364040"/>
    </source>
</evidence>
<dbReference type="GO" id="GO:0001525">
    <property type="term" value="P:angiogenesis"/>
    <property type="evidence" value="ECO:0007669"/>
    <property type="project" value="UniProtKB-KW"/>
</dbReference>
<dbReference type="GO" id="GO:0070006">
    <property type="term" value="F:metalloaminopeptidase activity"/>
    <property type="evidence" value="ECO:0007669"/>
    <property type="project" value="TreeGrafter"/>
</dbReference>
<evidence type="ECO:0000256" key="16">
    <source>
        <dbReference type="ARBA" id="ARBA00023136"/>
    </source>
</evidence>
<evidence type="ECO:0000256" key="17">
    <source>
        <dbReference type="ARBA" id="ARBA00023180"/>
    </source>
</evidence>
<dbReference type="CTD" id="558452"/>
<name>A0A6J2UKA6_CHACN</name>
<keyword evidence="10" id="KW-0221">Differentiation</keyword>
<dbReference type="SUPFAM" id="SSF55486">
    <property type="entry name" value="Metalloproteases ('zincins'), catalytic domain"/>
    <property type="match status" value="1"/>
</dbReference>
<dbReference type="GO" id="GO:0016285">
    <property type="term" value="F:alanyl aminopeptidase activity"/>
    <property type="evidence" value="ECO:0007669"/>
    <property type="project" value="UniProtKB-EC"/>
</dbReference>
<keyword evidence="16 22" id="KW-0472">Membrane</keyword>
<dbReference type="Pfam" id="PF11838">
    <property type="entry name" value="ERAP1_C"/>
    <property type="match status" value="1"/>
</dbReference>
<dbReference type="FunFam" id="1.10.390.10:FF:000016">
    <property type="entry name" value="Glutamyl aminopeptidase"/>
    <property type="match status" value="1"/>
</dbReference>
<protein>
    <recommendedName>
        <fullName evidence="22">Aminopeptidase</fullName>
        <ecNumber evidence="22">3.4.11.-</ecNumber>
    </recommendedName>
</protein>
<feature type="domain" description="Peptidase M1 membrane alanine aminopeptidase" evidence="23">
    <location>
        <begin position="302"/>
        <end position="527"/>
    </location>
</feature>
<evidence type="ECO:0000256" key="19">
    <source>
        <dbReference type="PIRSR" id="PIRSR634016-1"/>
    </source>
</evidence>
<dbReference type="FunFam" id="1.25.50.20:FF:000012">
    <property type="entry name" value="Aminopeptidase N"/>
    <property type="match status" value="1"/>
</dbReference>
<dbReference type="EC" id="3.4.11.-" evidence="22"/>
<evidence type="ECO:0000259" key="25">
    <source>
        <dbReference type="Pfam" id="PF17900"/>
    </source>
</evidence>
<dbReference type="AlphaFoldDB" id="A0A6J2UKA6"/>
<keyword evidence="11 22" id="KW-0378">Hydrolase</keyword>
<dbReference type="InterPro" id="IPR042097">
    <property type="entry name" value="Aminopeptidase_N-like_N_sf"/>
</dbReference>
<dbReference type="PANTHER" id="PTHR11533:SF259">
    <property type="entry name" value="AMINOPEPTIDASE"/>
    <property type="match status" value="1"/>
</dbReference>
<dbReference type="GO" id="GO:0043171">
    <property type="term" value="P:peptide catabolic process"/>
    <property type="evidence" value="ECO:0007669"/>
    <property type="project" value="TreeGrafter"/>
</dbReference>
<dbReference type="Proteomes" id="UP000504632">
    <property type="component" value="Chromosome 2"/>
</dbReference>
<feature type="binding site" evidence="20">
    <location>
        <position position="378"/>
    </location>
    <ligand>
        <name>Zn(2+)</name>
        <dbReference type="ChEBI" id="CHEBI:29105"/>
        <note>catalytic</note>
    </ligand>
</feature>
<proteinExistence type="inferred from homology"/>
<comment type="subunit">
    <text evidence="18">Homodimer. Interacts with SLC6A19.</text>
</comment>
<comment type="similarity">
    <text evidence="3 22">Belongs to the peptidase M1 family.</text>
</comment>
<comment type="catalytic activity">
    <reaction evidence="1">
        <text>Release of an N-terminal amino acid, Xaa-|-Yaa- from a peptide, amide or arylamide. Xaa is preferably Ala, but may be most amino acids including Pro (slow action). When a terminal hydrophobic residue is followed by a prolyl residue, the two may be released as an intact Xaa-Pro dipeptide.</text>
        <dbReference type="EC" id="3.4.11.2"/>
    </reaction>
</comment>
<dbReference type="InParanoid" id="A0A6J2UKA6"/>
<dbReference type="RefSeq" id="XP_030620469.1">
    <property type="nucleotide sequence ID" value="XM_030764609.1"/>
</dbReference>
<dbReference type="GO" id="GO:0005615">
    <property type="term" value="C:extracellular space"/>
    <property type="evidence" value="ECO:0007669"/>
    <property type="project" value="TreeGrafter"/>
</dbReference>
<dbReference type="InterPro" id="IPR027268">
    <property type="entry name" value="Peptidase_M4/M1_CTD_sf"/>
</dbReference>
<evidence type="ECO:0000313" key="26">
    <source>
        <dbReference type="Proteomes" id="UP000504632"/>
    </source>
</evidence>
<keyword evidence="7 22" id="KW-0645">Protease</keyword>
<evidence type="ECO:0000256" key="4">
    <source>
        <dbReference type="ARBA" id="ARBA00022438"/>
    </source>
</evidence>
<dbReference type="Gene3D" id="2.60.40.1910">
    <property type="match status" value="1"/>
</dbReference>
<dbReference type="InterPro" id="IPR001930">
    <property type="entry name" value="Peptidase_M1"/>
</dbReference>
<feature type="binding site" evidence="20">
    <location>
        <position position="374"/>
    </location>
    <ligand>
        <name>Zn(2+)</name>
        <dbReference type="ChEBI" id="CHEBI:29105"/>
        <note>catalytic</note>
    </ligand>
</feature>
<dbReference type="Pfam" id="PF01433">
    <property type="entry name" value="Peptidase_M1"/>
    <property type="match status" value="1"/>
</dbReference>
<dbReference type="GO" id="GO:0008270">
    <property type="term" value="F:zinc ion binding"/>
    <property type="evidence" value="ECO:0007669"/>
    <property type="project" value="UniProtKB-UniRule"/>
</dbReference>
<dbReference type="InterPro" id="IPR014782">
    <property type="entry name" value="Peptidase_M1_dom"/>
</dbReference>
<evidence type="ECO:0000256" key="20">
    <source>
        <dbReference type="PIRSR" id="PIRSR634016-3"/>
    </source>
</evidence>
<evidence type="ECO:0000256" key="6">
    <source>
        <dbReference type="ARBA" id="ARBA00022657"/>
    </source>
</evidence>
<keyword evidence="4 22" id="KW-0031">Aminopeptidase</keyword>
<evidence type="ECO:0000256" key="9">
    <source>
        <dbReference type="ARBA" id="ARBA00022723"/>
    </source>
</evidence>
<feature type="domain" description="ERAP1-like C-terminal" evidence="24">
    <location>
        <begin position="599"/>
        <end position="922"/>
    </location>
</feature>
<keyword evidence="5" id="KW-0765">Sulfation</keyword>
<evidence type="ECO:0000259" key="24">
    <source>
        <dbReference type="Pfam" id="PF11838"/>
    </source>
</evidence>
<dbReference type="PRINTS" id="PR00756">
    <property type="entry name" value="ALADIPTASE"/>
</dbReference>
<dbReference type="PANTHER" id="PTHR11533">
    <property type="entry name" value="PROTEASE M1 ZINC METALLOPROTEASE"/>
    <property type="match status" value="1"/>
</dbReference>
<feature type="transmembrane region" description="Helical" evidence="22">
    <location>
        <begin position="12"/>
        <end position="35"/>
    </location>
</feature>
<dbReference type="InterPro" id="IPR034016">
    <property type="entry name" value="M1_APN-typ"/>
</dbReference>
<keyword evidence="15 22" id="KW-0482">Metalloprotease</keyword>
<dbReference type="OrthoDB" id="510539at2759"/>
<evidence type="ECO:0000256" key="11">
    <source>
        <dbReference type="ARBA" id="ARBA00022801"/>
    </source>
</evidence>
<evidence type="ECO:0000256" key="3">
    <source>
        <dbReference type="ARBA" id="ARBA00010136"/>
    </source>
</evidence>
<dbReference type="GO" id="GO:0006508">
    <property type="term" value="P:proteolysis"/>
    <property type="evidence" value="ECO:0007669"/>
    <property type="project" value="UniProtKB-KW"/>
</dbReference>
<evidence type="ECO:0000256" key="13">
    <source>
        <dbReference type="ARBA" id="ARBA00022968"/>
    </source>
</evidence>
<dbReference type="InterPro" id="IPR045357">
    <property type="entry name" value="Aminopeptidase_N-like_N"/>
</dbReference>
<dbReference type="Gene3D" id="1.25.50.20">
    <property type="match status" value="1"/>
</dbReference>
<keyword evidence="13" id="KW-0735">Signal-anchor</keyword>
<dbReference type="SUPFAM" id="SSF63737">
    <property type="entry name" value="Leukotriene A4 hydrolase N-terminal domain"/>
    <property type="match status" value="1"/>
</dbReference>
<dbReference type="Gene3D" id="1.10.390.10">
    <property type="entry name" value="Neutral Protease Domain 2"/>
    <property type="match status" value="1"/>
</dbReference>
<evidence type="ECO:0000256" key="7">
    <source>
        <dbReference type="ARBA" id="ARBA00022670"/>
    </source>
</evidence>
<dbReference type="InterPro" id="IPR024571">
    <property type="entry name" value="ERAP1-like_C_dom"/>
</dbReference>
<sequence>MAKAVRISKVLAIVTVVLTISAIGGIASMLAVYLIQIQKNPPTPPPTIVSTTAFPTGPPPTMRLPQNVFPVSYRIHLQPYLYAAPSNTTKQSFVFTGNSTVIIKCVETTKSIFLQSKDLNVTSVTVYDSISGDDLVESYQLHDGESNFLEIQLKDILYGNESFYEVFTAFEGELMDDLTGLYVSTYTEDDEQRFLAASQMQPTDARKVFPCFDEPAMKAEFNITVIHRDGTTALSNSQLYTEKYVEIDGDKWVVTEFHPTEKMSTYLLALTVSGFKSKQSPTDNRIKTWARPDAVDAGYADYAAETAAEVLKYYENLFKEKYPLAKLDQVAIPDFSAGAMENWGLVTYRETALLYEEGVSSTSDKEWITTVIAHELAHQWFGNLVTMKWWNDVWLNEGFATYFSYLGVDAVKPDWNVEDLLFIEDVQSALEVDSLNTSHPLSSPEADIDSPSEITELFDSITYSKGAAVLRMLSNHLGEEVFLNGIRNYLQEFKFRNAEYKDLWRCLQQAVDAANKHDKVEEMMRTWTEQVGYPVITINTITSEVSQQHFLLNQTTGHDLAWHVPVRLMKSGKPDILSDLLREKGPVPKPVYSTTGDEWLLANVNRTGYYRVNYNTENWNRLLLQLESDLEAIPPINRGQLIDDAFNLARAKLVNVTLALDTTKYLLNDTEYIPWESALQNLEYFILMFDRSEVYGPMQAYLQKQVLPLYDYYQNFTENASVPVSHTDQYNQINAVSVACSNGITKCIDLSKSLFQLWIDNDTNIIPANLKSTIYCSAIAAGEEEEWEFAWEKFQSATSATERDKLRYALSCTTKIWLLNRYLQYTLDPDKIKKMDAVSTINYIAKNVAGQSLAWDFVRAQWNYITQEYGAGIMHIGALIDGVTQRFSTDFELQQLKQFQKDNGAEFAYPDRALEQAIERTEANIKWVKENKDIVLDWFRRESQVL</sequence>
<feature type="active site" description="Proton acceptor" evidence="19">
    <location>
        <position position="375"/>
    </location>
</feature>
<organism evidence="26 27">
    <name type="scientific">Chanos chanos</name>
    <name type="common">Milkfish</name>
    <name type="synonym">Mugil chanos</name>
    <dbReference type="NCBI Taxonomy" id="29144"/>
    <lineage>
        <taxon>Eukaryota</taxon>
        <taxon>Metazoa</taxon>
        <taxon>Chordata</taxon>
        <taxon>Craniata</taxon>
        <taxon>Vertebrata</taxon>
        <taxon>Euteleostomi</taxon>
        <taxon>Actinopterygii</taxon>
        <taxon>Neopterygii</taxon>
        <taxon>Teleostei</taxon>
        <taxon>Ostariophysi</taxon>
        <taxon>Gonorynchiformes</taxon>
        <taxon>Chanidae</taxon>
        <taxon>Chanos</taxon>
    </lineage>
</organism>
<evidence type="ECO:0000256" key="8">
    <source>
        <dbReference type="ARBA" id="ARBA00022692"/>
    </source>
</evidence>
<dbReference type="GO" id="GO:0005737">
    <property type="term" value="C:cytoplasm"/>
    <property type="evidence" value="ECO:0007669"/>
    <property type="project" value="TreeGrafter"/>
</dbReference>
<keyword evidence="14 22" id="KW-1133">Transmembrane helix</keyword>
<evidence type="ECO:0000256" key="10">
    <source>
        <dbReference type="ARBA" id="ARBA00022782"/>
    </source>
</evidence>
<keyword evidence="26" id="KW-1185">Reference proteome</keyword>
<evidence type="ECO:0000256" key="18">
    <source>
        <dbReference type="ARBA" id="ARBA00047171"/>
    </source>
</evidence>
<feature type="binding site" evidence="20">
    <location>
        <position position="397"/>
    </location>
    <ligand>
        <name>Zn(2+)</name>
        <dbReference type="ChEBI" id="CHEBI:29105"/>
        <note>catalytic</note>
    </ligand>
</feature>
<keyword evidence="17" id="KW-0325">Glycoprotein</keyword>
<comment type="subcellular location">
    <subcellularLocation>
        <location evidence="2">Membrane</location>
        <topology evidence="2">Single-pass type II membrane protein</topology>
    </subcellularLocation>
</comment>
<keyword evidence="12 20" id="KW-0862">Zinc</keyword>
<comment type="cofactor">
    <cofactor evidence="20 22">
        <name>Zn(2+)</name>
        <dbReference type="ChEBI" id="CHEBI:29105"/>
    </cofactor>
    <text evidence="20 22">Binds 1 zinc ion per subunit.</text>
</comment>
<evidence type="ECO:0000256" key="15">
    <source>
        <dbReference type="ARBA" id="ARBA00023049"/>
    </source>
</evidence>
<reference evidence="27" key="1">
    <citation type="submission" date="2025-08" db="UniProtKB">
        <authorList>
            <consortium name="RefSeq"/>
        </authorList>
    </citation>
    <scope>IDENTIFICATION</scope>
</reference>
<keyword evidence="6" id="KW-0037">Angiogenesis</keyword>
<dbReference type="Gene3D" id="2.60.40.1730">
    <property type="entry name" value="tricorn interacting facor f3 domain"/>
    <property type="match status" value="1"/>
</dbReference>
<evidence type="ECO:0000256" key="2">
    <source>
        <dbReference type="ARBA" id="ARBA00004606"/>
    </source>
</evidence>
<gene>
    <name evidence="27" type="primary">anpeplb</name>
</gene>